<gene>
    <name evidence="19" type="ORF">NEOLI_003515</name>
</gene>
<evidence type="ECO:0000256" key="3">
    <source>
        <dbReference type="ARBA" id="ARBA00004629"/>
    </source>
</evidence>
<evidence type="ECO:0000256" key="16">
    <source>
        <dbReference type="ARBA" id="ARBA00023328"/>
    </source>
</evidence>
<evidence type="ECO:0000313" key="20">
    <source>
        <dbReference type="Proteomes" id="UP000186594"/>
    </source>
</evidence>
<evidence type="ECO:0000256" key="4">
    <source>
        <dbReference type="ARBA" id="ARBA00008491"/>
    </source>
</evidence>
<dbReference type="OrthoDB" id="10016597at2759"/>
<keyword evidence="6" id="KW-0963">Cytoplasm</keyword>
<evidence type="ECO:0000256" key="8">
    <source>
        <dbReference type="ARBA" id="ARBA00022701"/>
    </source>
</evidence>
<evidence type="ECO:0000256" key="5">
    <source>
        <dbReference type="ARBA" id="ARBA00022454"/>
    </source>
</evidence>
<dbReference type="Proteomes" id="UP000186594">
    <property type="component" value="Unassembled WGS sequence"/>
</dbReference>
<organism evidence="19 20">
    <name type="scientific">Neolecta irregularis (strain DAH-3)</name>
    <dbReference type="NCBI Taxonomy" id="1198029"/>
    <lineage>
        <taxon>Eukaryota</taxon>
        <taxon>Fungi</taxon>
        <taxon>Dikarya</taxon>
        <taxon>Ascomycota</taxon>
        <taxon>Taphrinomycotina</taxon>
        <taxon>Neolectales</taxon>
        <taxon>Neolectaceae</taxon>
        <taxon>Neolecta</taxon>
    </lineage>
</organism>
<name>A0A1U7LHU0_NEOID</name>
<keyword evidence="8" id="KW-0493">Microtubule</keyword>
<evidence type="ECO:0000256" key="17">
    <source>
        <dbReference type="ARBA" id="ARBA00044112"/>
    </source>
</evidence>
<dbReference type="EMBL" id="LXFE01003721">
    <property type="protein sequence ID" value="OLL22214.1"/>
    <property type="molecule type" value="Genomic_DNA"/>
</dbReference>
<evidence type="ECO:0000256" key="13">
    <source>
        <dbReference type="ARBA" id="ARBA00023212"/>
    </source>
</evidence>
<evidence type="ECO:0000256" key="15">
    <source>
        <dbReference type="ARBA" id="ARBA00023306"/>
    </source>
</evidence>
<evidence type="ECO:0000256" key="10">
    <source>
        <dbReference type="ARBA" id="ARBA00022829"/>
    </source>
</evidence>
<sequence length="64" mass="7674">MFYSYLDSIQEQSHQLASHSFEHSRLFTNAILHCHDITQLIRDAERQERGLFTIRTGEEPRRKQ</sequence>
<dbReference type="GO" id="GO:0008608">
    <property type="term" value="P:attachment of spindle microtubules to kinetochore"/>
    <property type="evidence" value="ECO:0007669"/>
    <property type="project" value="InterPro"/>
</dbReference>
<comment type="subcellular location">
    <subcellularLocation>
        <location evidence="3">Chromosome</location>
        <location evidence="3">Centromere</location>
        <location evidence="3">Kinetochore</location>
    </subcellularLocation>
    <subcellularLocation>
        <location evidence="2">Cytoplasm</location>
        <location evidence="2">Cytoskeleton</location>
        <location evidence="2">Spindle</location>
    </subcellularLocation>
    <subcellularLocation>
        <location evidence="1">Nucleus</location>
    </subcellularLocation>
</comment>
<evidence type="ECO:0000256" key="12">
    <source>
        <dbReference type="ARBA" id="ARBA00023054"/>
    </source>
</evidence>
<keyword evidence="5" id="KW-0158">Chromosome</keyword>
<keyword evidence="14" id="KW-0539">Nucleus</keyword>
<keyword evidence="12" id="KW-0175">Coiled coil</keyword>
<keyword evidence="11" id="KW-0995">Kinetochore</keyword>
<evidence type="ECO:0000256" key="1">
    <source>
        <dbReference type="ARBA" id="ARBA00004123"/>
    </source>
</evidence>
<dbReference type="Pfam" id="PF08657">
    <property type="entry name" value="DASH_Spc34"/>
    <property type="match status" value="1"/>
</dbReference>
<dbReference type="GO" id="GO:0051301">
    <property type="term" value="P:cell division"/>
    <property type="evidence" value="ECO:0007669"/>
    <property type="project" value="UniProtKB-KW"/>
</dbReference>
<comment type="caution">
    <text evidence="19">The sequence shown here is derived from an EMBL/GenBank/DDBJ whole genome shotgun (WGS) entry which is preliminary data.</text>
</comment>
<evidence type="ECO:0000313" key="19">
    <source>
        <dbReference type="EMBL" id="OLL22214.1"/>
    </source>
</evidence>
<dbReference type="AlphaFoldDB" id="A0A1U7LHU0"/>
<keyword evidence="13" id="KW-0206">Cytoskeleton</keyword>
<evidence type="ECO:0000256" key="6">
    <source>
        <dbReference type="ARBA" id="ARBA00022490"/>
    </source>
</evidence>
<proteinExistence type="inferred from homology"/>
<evidence type="ECO:0000256" key="2">
    <source>
        <dbReference type="ARBA" id="ARBA00004186"/>
    </source>
</evidence>
<dbReference type="GO" id="GO:0005876">
    <property type="term" value="C:spindle microtubule"/>
    <property type="evidence" value="ECO:0007669"/>
    <property type="project" value="InterPro"/>
</dbReference>
<comment type="similarity">
    <text evidence="4">Belongs to the DASH complex SPC34 family.</text>
</comment>
<keyword evidence="9" id="KW-0498">Mitosis</keyword>
<keyword evidence="15" id="KW-0131">Cell cycle</keyword>
<evidence type="ECO:0000256" key="18">
    <source>
        <dbReference type="ARBA" id="ARBA00044346"/>
    </source>
</evidence>
<evidence type="ECO:0000256" key="11">
    <source>
        <dbReference type="ARBA" id="ARBA00022838"/>
    </source>
</evidence>
<keyword evidence="10" id="KW-0159">Chromosome partition</keyword>
<keyword evidence="16" id="KW-0137">Centromere</keyword>
<accession>A0A1U7LHU0</accession>
<reference evidence="19 20" key="1">
    <citation type="submission" date="2016-04" db="EMBL/GenBank/DDBJ databases">
        <title>Evolutionary innovation and constraint leading to complex multicellularity in the Ascomycota.</title>
        <authorList>
            <person name="Cisse O."/>
            <person name="Nguyen A."/>
            <person name="Hewitt D.A."/>
            <person name="Jedd G."/>
            <person name="Stajich J.E."/>
        </authorList>
    </citation>
    <scope>NUCLEOTIDE SEQUENCE [LARGE SCALE GENOMIC DNA]</scope>
    <source>
        <strain evidence="19 20">DAH-3</strain>
    </source>
</reference>
<keyword evidence="7" id="KW-0132">Cell division</keyword>
<dbReference type="InterPro" id="IPR013966">
    <property type="entry name" value="Spc34"/>
</dbReference>
<keyword evidence="20" id="KW-1185">Reference proteome</keyword>
<evidence type="ECO:0000256" key="9">
    <source>
        <dbReference type="ARBA" id="ARBA00022776"/>
    </source>
</evidence>
<evidence type="ECO:0000256" key="7">
    <source>
        <dbReference type="ARBA" id="ARBA00022618"/>
    </source>
</evidence>
<evidence type="ECO:0000256" key="14">
    <source>
        <dbReference type="ARBA" id="ARBA00023242"/>
    </source>
</evidence>
<dbReference type="GO" id="GO:0042729">
    <property type="term" value="C:DASH complex"/>
    <property type="evidence" value="ECO:0007669"/>
    <property type="project" value="InterPro"/>
</dbReference>
<protein>
    <recommendedName>
        <fullName evidence="17">DASH complex subunit SPC34</fullName>
    </recommendedName>
    <alternativeName>
        <fullName evidence="18">Outer kinetochore protein SPC34</fullName>
    </alternativeName>
</protein>